<organism evidence="1 2">
    <name type="scientific">Gluconacetobacter diazotrophicus</name>
    <name type="common">Acetobacter diazotrophicus</name>
    <dbReference type="NCBI Taxonomy" id="33996"/>
    <lineage>
        <taxon>Bacteria</taxon>
        <taxon>Pseudomonadati</taxon>
        <taxon>Pseudomonadota</taxon>
        <taxon>Alphaproteobacteria</taxon>
        <taxon>Acetobacterales</taxon>
        <taxon>Acetobacteraceae</taxon>
        <taxon>Gluconacetobacter</taxon>
    </lineage>
</organism>
<dbReference type="Proteomes" id="UP000550787">
    <property type="component" value="Unassembled WGS sequence"/>
</dbReference>
<gene>
    <name evidence="1" type="ORF">HLH33_01355</name>
</gene>
<proteinExistence type="predicted"/>
<dbReference type="AlphaFoldDB" id="A0A7W4I3J3"/>
<dbReference type="OMA" id="TANGCIA"/>
<dbReference type="RefSeq" id="WP_012225848.1">
    <property type="nucleotide sequence ID" value="NZ_JABEQG010000001.1"/>
</dbReference>
<dbReference type="InterPro" id="IPR010642">
    <property type="entry name" value="Invasion_prot_B"/>
</dbReference>
<evidence type="ECO:0000313" key="1">
    <source>
        <dbReference type="EMBL" id="MBB2154967.1"/>
    </source>
</evidence>
<dbReference type="Pfam" id="PF06776">
    <property type="entry name" value="IalB"/>
    <property type="match status" value="1"/>
</dbReference>
<protein>
    <submittedName>
        <fullName evidence="1">Invasion protein</fullName>
    </submittedName>
</protein>
<sequence>MKLFTPVPLVAVIGGAAAALTLGVAYSGHSGPGVAQASTHGAASAVPASTPATAAPAAAPAASPAELSQSSGQWTYRCLYAQAPATGPALCTIEQHLIVQNPQKKAVQVGDVLFSRSRTAGGSLSATYQLTLQTPLMVSLVRPPTIAIDDGAPVALTWQVCTANGCIARMAPLPDAVLSSARHGKTGHIQIGTVQGGAVTINFELAGLDTAVTTLDSWAHRQSPS</sequence>
<dbReference type="InterPro" id="IPR038696">
    <property type="entry name" value="IalB_sf"/>
</dbReference>
<dbReference type="EMBL" id="JABEQG010000001">
    <property type="protein sequence ID" value="MBB2154967.1"/>
    <property type="molecule type" value="Genomic_DNA"/>
</dbReference>
<reference evidence="1 2" key="1">
    <citation type="submission" date="2020-04" db="EMBL/GenBank/DDBJ databases">
        <title>Description of novel Gluconacetobacter.</title>
        <authorList>
            <person name="Sombolestani A."/>
        </authorList>
    </citation>
    <scope>NUCLEOTIDE SEQUENCE [LARGE SCALE GENOMIC DNA]</scope>
    <source>
        <strain evidence="1 2">LMG 7603</strain>
    </source>
</reference>
<accession>A0A7W4I3J3</accession>
<evidence type="ECO:0000313" key="2">
    <source>
        <dbReference type="Proteomes" id="UP000550787"/>
    </source>
</evidence>
<dbReference type="Gene3D" id="2.60.40.1880">
    <property type="entry name" value="Invasion associated locus B (IalB) protein"/>
    <property type="match status" value="1"/>
</dbReference>
<comment type="caution">
    <text evidence="1">The sequence shown here is derived from an EMBL/GenBank/DDBJ whole genome shotgun (WGS) entry which is preliminary data.</text>
</comment>
<name>A0A7W4I3J3_GLUDI</name>